<dbReference type="Proteomes" id="UP000708208">
    <property type="component" value="Unassembled WGS sequence"/>
</dbReference>
<name>A0A8J2P666_9HEXA</name>
<gene>
    <name evidence="1" type="ORF">AFUS01_LOCUS26879</name>
</gene>
<protein>
    <submittedName>
        <fullName evidence="1">Uncharacterized protein</fullName>
    </submittedName>
</protein>
<keyword evidence="2" id="KW-1185">Reference proteome</keyword>
<reference evidence="1" key="1">
    <citation type="submission" date="2021-06" db="EMBL/GenBank/DDBJ databases">
        <authorList>
            <person name="Hodson N. C."/>
            <person name="Mongue J. A."/>
            <person name="Jaron S. K."/>
        </authorList>
    </citation>
    <scope>NUCLEOTIDE SEQUENCE</scope>
</reference>
<evidence type="ECO:0000313" key="2">
    <source>
        <dbReference type="Proteomes" id="UP000708208"/>
    </source>
</evidence>
<comment type="caution">
    <text evidence="1">The sequence shown here is derived from an EMBL/GenBank/DDBJ whole genome shotgun (WGS) entry which is preliminary data.</text>
</comment>
<sequence length="106" mass="12212">MELYVSIWAFTNCHGLRREHEHVGNVRLLNLIIFSALLPWASKIFPTGEVKFKQTDGTRQYSQFRPQSPSCQILHTETPFGFLDSSEVRRSSRGEIPQEMCNNGEL</sequence>
<proteinExistence type="predicted"/>
<evidence type="ECO:0000313" key="1">
    <source>
        <dbReference type="EMBL" id="CAG7816251.1"/>
    </source>
</evidence>
<dbReference type="AlphaFoldDB" id="A0A8J2P666"/>
<organism evidence="1 2">
    <name type="scientific">Allacma fusca</name>
    <dbReference type="NCBI Taxonomy" id="39272"/>
    <lineage>
        <taxon>Eukaryota</taxon>
        <taxon>Metazoa</taxon>
        <taxon>Ecdysozoa</taxon>
        <taxon>Arthropoda</taxon>
        <taxon>Hexapoda</taxon>
        <taxon>Collembola</taxon>
        <taxon>Symphypleona</taxon>
        <taxon>Sminthuridae</taxon>
        <taxon>Allacma</taxon>
    </lineage>
</organism>
<dbReference type="EMBL" id="CAJVCH010364722">
    <property type="protein sequence ID" value="CAG7816251.1"/>
    <property type="molecule type" value="Genomic_DNA"/>
</dbReference>
<accession>A0A8J2P666</accession>